<gene>
    <name evidence="1" type="ORF">J2T15_000074</name>
</gene>
<accession>A0ABT9TTJ0</accession>
<evidence type="ECO:0000313" key="2">
    <source>
        <dbReference type="Proteomes" id="UP001229346"/>
    </source>
</evidence>
<keyword evidence="2" id="KW-1185">Reference proteome</keyword>
<organism evidence="1 2">
    <name type="scientific">Paenibacillus harenae</name>
    <dbReference type="NCBI Taxonomy" id="306543"/>
    <lineage>
        <taxon>Bacteria</taxon>
        <taxon>Bacillati</taxon>
        <taxon>Bacillota</taxon>
        <taxon>Bacilli</taxon>
        <taxon>Bacillales</taxon>
        <taxon>Paenibacillaceae</taxon>
        <taxon>Paenibacillus</taxon>
    </lineage>
</organism>
<evidence type="ECO:0000313" key="1">
    <source>
        <dbReference type="EMBL" id="MDQ0110658.1"/>
    </source>
</evidence>
<dbReference type="Proteomes" id="UP001229346">
    <property type="component" value="Unassembled WGS sequence"/>
</dbReference>
<comment type="caution">
    <text evidence="1">The sequence shown here is derived from an EMBL/GenBank/DDBJ whole genome shotgun (WGS) entry which is preliminary data.</text>
</comment>
<protein>
    <submittedName>
        <fullName evidence="1">Uncharacterized protein</fullName>
    </submittedName>
</protein>
<reference evidence="1 2" key="1">
    <citation type="submission" date="2023-07" db="EMBL/GenBank/DDBJ databases">
        <title>Sorghum-associated microbial communities from plants grown in Nebraska, USA.</title>
        <authorList>
            <person name="Schachtman D."/>
        </authorList>
    </citation>
    <scope>NUCLEOTIDE SEQUENCE [LARGE SCALE GENOMIC DNA]</scope>
    <source>
        <strain evidence="1 2">CC482</strain>
    </source>
</reference>
<proteinExistence type="predicted"/>
<dbReference type="EMBL" id="JAUSSU010000001">
    <property type="protein sequence ID" value="MDQ0110658.1"/>
    <property type="molecule type" value="Genomic_DNA"/>
</dbReference>
<dbReference type="RefSeq" id="WP_307199931.1">
    <property type="nucleotide sequence ID" value="NZ_JAUSSU010000001.1"/>
</dbReference>
<name>A0ABT9TTJ0_PAEHA</name>
<sequence>MKTILFAGYPAKHELLLYMGKLLASLGARTLVVDATLRQSYKYIVPAIKDTHDLTEFEGFDVAFSLHTIHEAKSCLSQKDERLEAYDYILVDMDTEQHLHAWDKWHQQYLISGLDRVSLATNALMLEAYFSKESTGRFHTVVYPYVHGDVDESHIQSELQQYPAEWGETVTFLLDERDCEVGIKNQLYNRISMKGLSRHTRKSLASLCRLVSGEAAGNIRKAFRQAERRRG</sequence>